<name>A0AAD9CZB2_PAPLA</name>
<proteinExistence type="inferred from homology"/>
<keyword evidence="6" id="KW-1185">Reference proteome</keyword>
<comment type="caution">
    <text evidence="5">The sequence shown here is derived from an EMBL/GenBank/DDBJ whole genome shotgun (WGS) entry which is preliminary data.</text>
</comment>
<evidence type="ECO:0000256" key="3">
    <source>
        <dbReference type="PIRSR" id="PIRSR000103-1"/>
    </source>
</evidence>
<dbReference type="InterPro" id="IPR036291">
    <property type="entry name" value="NAD(P)-bd_dom_sf"/>
</dbReference>
<dbReference type="GO" id="GO:0016491">
    <property type="term" value="F:oxidoreductase activity"/>
    <property type="evidence" value="ECO:0007669"/>
    <property type="project" value="UniProtKB-KW"/>
</dbReference>
<dbReference type="InterPro" id="IPR015815">
    <property type="entry name" value="HIBADH-related"/>
</dbReference>
<feature type="active site" evidence="3">
    <location>
        <position position="188"/>
    </location>
</feature>
<dbReference type="SUPFAM" id="SSF48179">
    <property type="entry name" value="6-phosphogluconate dehydrogenase C-terminal domain-like"/>
    <property type="match status" value="1"/>
</dbReference>
<keyword evidence="2" id="KW-0560">Oxidoreductase</keyword>
<evidence type="ECO:0000313" key="6">
    <source>
        <dbReference type="Proteomes" id="UP001182556"/>
    </source>
</evidence>
<dbReference type="PIRSF" id="PIRSF000103">
    <property type="entry name" value="HIBADH"/>
    <property type="match status" value="1"/>
</dbReference>
<accession>A0AAD9CZB2</accession>
<dbReference type="EMBL" id="JAODAN010000005">
    <property type="protein sequence ID" value="KAK1924217.1"/>
    <property type="molecule type" value="Genomic_DNA"/>
</dbReference>
<dbReference type="Gene3D" id="1.10.1040.10">
    <property type="entry name" value="N-(1-d-carboxylethyl)-l-norvaline Dehydrogenase, domain 2"/>
    <property type="match status" value="1"/>
</dbReference>
<dbReference type="InterPro" id="IPR013328">
    <property type="entry name" value="6PGD_dom2"/>
</dbReference>
<feature type="domain" description="6-phosphogluconate dehydrogenase NADP-binding" evidence="4">
    <location>
        <begin position="7"/>
        <end position="178"/>
    </location>
</feature>
<dbReference type="GO" id="GO:0050661">
    <property type="term" value="F:NADP binding"/>
    <property type="evidence" value="ECO:0007669"/>
    <property type="project" value="InterPro"/>
</dbReference>
<evidence type="ECO:0000256" key="1">
    <source>
        <dbReference type="ARBA" id="ARBA00007598"/>
    </source>
</evidence>
<reference evidence="5" key="1">
    <citation type="submission" date="2023-02" db="EMBL/GenBank/DDBJ databases">
        <title>Identification and recombinant expression of a fungal hydrolase from Papiliotrema laurentii that hydrolyzes apple cutin and clears colloidal polyester polyurethane.</title>
        <authorList>
            <consortium name="DOE Joint Genome Institute"/>
            <person name="Roman V.A."/>
            <person name="Bojanowski C."/>
            <person name="Crable B.R."/>
            <person name="Wagner D.N."/>
            <person name="Hung C.S."/>
            <person name="Nadeau L.J."/>
            <person name="Schratz L."/>
            <person name="Haridas S."/>
            <person name="Pangilinan J."/>
            <person name="Lipzen A."/>
            <person name="Na H."/>
            <person name="Yan M."/>
            <person name="Ng V."/>
            <person name="Grigoriev I.V."/>
            <person name="Spatafora J.W."/>
            <person name="Barlow D."/>
            <person name="Biffinger J."/>
            <person name="Kelley-Loughnane N."/>
            <person name="Varaljay V.A."/>
            <person name="Crookes-Goodson W.J."/>
        </authorList>
    </citation>
    <scope>NUCLEOTIDE SEQUENCE</scope>
    <source>
        <strain evidence="5">5307AH</strain>
    </source>
</reference>
<protein>
    <recommendedName>
        <fullName evidence="4">6-phosphogluconate dehydrogenase NADP-binding domain-containing protein</fullName>
    </recommendedName>
</protein>
<evidence type="ECO:0000259" key="4">
    <source>
        <dbReference type="Pfam" id="PF03446"/>
    </source>
</evidence>
<evidence type="ECO:0000313" key="5">
    <source>
        <dbReference type="EMBL" id="KAK1924217.1"/>
    </source>
</evidence>
<comment type="similarity">
    <text evidence="1">Belongs to the HIBADH-related family. NP60 subfamily.</text>
</comment>
<sequence length="326" mass="34620">MASKDIKIGYIGLGSLGSAIFPNLIKYAQEQGLAPPSAWNRSQDKYAALNQEYPDIHTAKELGELVRRSNVIFTCLVNDAAAEDVYTKIVEILRSTPGGVQKGSIVFADQSTLKAKTALKIKEQVESAGGVYLTTTVFGQPPAARARQLVVVSSGDPKGRERVLPLLEAIGKKVIDVGDDNAKGAALKILGNSILLGAIELYAESYALSDAIGFDPAVFHELHKNLFAAPALLNYSNKISQGSFGDAGFTVKTGLKDAGHILSLGEELGHPTPLPTVERARQNLLKAVDLGAENLDWSALSIAARAEAGLEPFKEGTDNGKKKAAQ</sequence>
<dbReference type="InterPro" id="IPR051265">
    <property type="entry name" value="HIBADH-related_NP60_sf"/>
</dbReference>
<dbReference type="PANTHER" id="PTHR43580:SF8">
    <property type="entry name" value="6-PHOSPHOGLUCONATE DEHYDROGENASE NADP-BINDING DOMAIN-CONTAINING PROTEIN-RELATED"/>
    <property type="match status" value="1"/>
</dbReference>
<dbReference type="InterPro" id="IPR008927">
    <property type="entry name" value="6-PGluconate_DH-like_C_sf"/>
</dbReference>
<dbReference type="Gene3D" id="3.40.50.720">
    <property type="entry name" value="NAD(P)-binding Rossmann-like Domain"/>
    <property type="match status" value="1"/>
</dbReference>
<gene>
    <name evidence="5" type="ORF">DB88DRAFT_489498</name>
</gene>
<dbReference type="InterPro" id="IPR006115">
    <property type="entry name" value="6PGDH_NADP-bd"/>
</dbReference>
<evidence type="ECO:0000256" key="2">
    <source>
        <dbReference type="ARBA" id="ARBA00023002"/>
    </source>
</evidence>
<dbReference type="Proteomes" id="UP001182556">
    <property type="component" value="Unassembled WGS sequence"/>
</dbReference>
<organism evidence="5 6">
    <name type="scientific">Papiliotrema laurentii</name>
    <name type="common">Cryptococcus laurentii</name>
    <dbReference type="NCBI Taxonomy" id="5418"/>
    <lineage>
        <taxon>Eukaryota</taxon>
        <taxon>Fungi</taxon>
        <taxon>Dikarya</taxon>
        <taxon>Basidiomycota</taxon>
        <taxon>Agaricomycotina</taxon>
        <taxon>Tremellomycetes</taxon>
        <taxon>Tremellales</taxon>
        <taxon>Rhynchogastremaceae</taxon>
        <taxon>Papiliotrema</taxon>
    </lineage>
</organism>
<dbReference type="PANTHER" id="PTHR43580">
    <property type="entry name" value="OXIDOREDUCTASE GLYR1-RELATED"/>
    <property type="match status" value="1"/>
</dbReference>
<dbReference type="AlphaFoldDB" id="A0AAD9CZB2"/>
<dbReference type="Pfam" id="PF03446">
    <property type="entry name" value="NAD_binding_2"/>
    <property type="match status" value="1"/>
</dbReference>
<dbReference type="SUPFAM" id="SSF51735">
    <property type="entry name" value="NAD(P)-binding Rossmann-fold domains"/>
    <property type="match status" value="1"/>
</dbReference>